<reference evidence="19 20" key="1">
    <citation type="submission" date="2018-02" db="EMBL/GenBank/DDBJ databases">
        <title>Draft genome of wild Prunus yedoensis var. nudiflora.</title>
        <authorList>
            <person name="Baek S."/>
            <person name="Kim J.-H."/>
            <person name="Choi K."/>
            <person name="Kim G.-B."/>
            <person name="Cho A."/>
            <person name="Jang H."/>
            <person name="Shin C.-H."/>
            <person name="Yu H.-J."/>
            <person name="Mun J.-H."/>
        </authorList>
    </citation>
    <scope>NUCLEOTIDE SEQUENCE [LARGE SCALE GENOMIC DNA]</scope>
    <source>
        <strain evidence="20">cv. Jeju island</strain>
        <tissue evidence="19">Leaf</tissue>
    </source>
</reference>
<comment type="subcellular location">
    <subcellularLocation>
        <location evidence="1">Membrane</location>
        <topology evidence="1">Single-pass type I membrane protein</topology>
    </subcellularLocation>
</comment>
<evidence type="ECO:0000256" key="11">
    <source>
        <dbReference type="ARBA" id="ARBA00022989"/>
    </source>
</evidence>
<keyword evidence="4" id="KW-0245">EGF-like domain</keyword>
<keyword evidence="6" id="KW-0812">Transmembrane</keyword>
<evidence type="ECO:0000313" key="19">
    <source>
        <dbReference type="EMBL" id="PQM36749.1"/>
    </source>
</evidence>
<evidence type="ECO:0000256" key="10">
    <source>
        <dbReference type="ARBA" id="ARBA00022840"/>
    </source>
</evidence>
<evidence type="ECO:0000256" key="2">
    <source>
        <dbReference type="ARBA" id="ARBA00012513"/>
    </source>
</evidence>
<gene>
    <name evidence="19" type="ORF">Pyn_30764</name>
</gene>
<evidence type="ECO:0000256" key="7">
    <source>
        <dbReference type="ARBA" id="ARBA00022729"/>
    </source>
</evidence>
<dbReference type="GO" id="GO:0005524">
    <property type="term" value="F:ATP binding"/>
    <property type="evidence" value="ECO:0007669"/>
    <property type="project" value="UniProtKB-KW"/>
</dbReference>
<dbReference type="PANTHER" id="PTHR47974:SF4">
    <property type="entry name" value="RECEPTOR-LIKE SERINE_THREONINE-PROTEIN KINASE"/>
    <property type="match status" value="1"/>
</dbReference>
<accession>A0A314UPQ8</accession>
<dbReference type="PANTHER" id="PTHR47974">
    <property type="entry name" value="OS07G0415500 PROTEIN"/>
    <property type="match status" value="1"/>
</dbReference>
<evidence type="ECO:0000256" key="1">
    <source>
        <dbReference type="ARBA" id="ARBA00004479"/>
    </source>
</evidence>
<keyword evidence="12" id="KW-0472">Membrane</keyword>
<evidence type="ECO:0000256" key="16">
    <source>
        <dbReference type="ARBA" id="ARBA00047899"/>
    </source>
</evidence>
<protein>
    <recommendedName>
        <fullName evidence="2">non-specific serine/threonine protein kinase</fullName>
        <ecNumber evidence="2">2.7.11.1</ecNumber>
    </recommendedName>
</protein>
<evidence type="ECO:0000256" key="6">
    <source>
        <dbReference type="ARBA" id="ARBA00022692"/>
    </source>
</evidence>
<dbReference type="PROSITE" id="PS50011">
    <property type="entry name" value="PROTEIN_KINASE_DOM"/>
    <property type="match status" value="1"/>
</dbReference>
<dbReference type="EMBL" id="PJQY01003522">
    <property type="protein sequence ID" value="PQM36749.1"/>
    <property type="molecule type" value="Genomic_DNA"/>
</dbReference>
<proteinExistence type="predicted"/>
<dbReference type="Pfam" id="PF07714">
    <property type="entry name" value="PK_Tyr_Ser-Thr"/>
    <property type="match status" value="1"/>
</dbReference>
<keyword evidence="3" id="KW-0723">Serine/threonine-protein kinase</keyword>
<dbReference type="OrthoDB" id="4062651at2759"/>
<sequence>MGNFVSSDELRFSAFDMGVMVKRLSTMDYEGNLRLHSLNSTGSWVITWRALIRQCRVHAICGRNGIFCLYTPEPKCACPAGYEVFNTSNWNKVNQFQLQLAQSSAWRISVVKHVPIGEKCYTKGDLFSGHWSPSFRGTTYLRLPQSVETSQLININVSNPCRNNKLKVGGYFSEVDRYHLISSHYRMYLYTKLKKATENFKEELGGGASEAVYQGVLADERVVAVKKLAYIYQAEEVFWAEVSTIRKINHMNLVRTWEFCSENKQRLMISEFVENRSLDKHLFHPNFLGWKERFKVAIGIARGYGVVLLEILKGIRLSNRVVENGEEQEAELKRFLKVAKRKIQCGEDE</sequence>
<dbReference type="GO" id="GO:0016020">
    <property type="term" value="C:membrane"/>
    <property type="evidence" value="ECO:0007669"/>
    <property type="project" value="UniProtKB-SubCell"/>
</dbReference>
<organism evidence="19 20">
    <name type="scientific">Prunus yedoensis var. nudiflora</name>
    <dbReference type="NCBI Taxonomy" id="2094558"/>
    <lineage>
        <taxon>Eukaryota</taxon>
        <taxon>Viridiplantae</taxon>
        <taxon>Streptophyta</taxon>
        <taxon>Embryophyta</taxon>
        <taxon>Tracheophyta</taxon>
        <taxon>Spermatophyta</taxon>
        <taxon>Magnoliopsida</taxon>
        <taxon>eudicotyledons</taxon>
        <taxon>Gunneridae</taxon>
        <taxon>Pentapetalae</taxon>
        <taxon>rosids</taxon>
        <taxon>fabids</taxon>
        <taxon>Rosales</taxon>
        <taxon>Rosaceae</taxon>
        <taxon>Amygdaloideae</taxon>
        <taxon>Amygdaleae</taxon>
        <taxon>Prunus</taxon>
    </lineage>
</organism>
<evidence type="ECO:0000256" key="3">
    <source>
        <dbReference type="ARBA" id="ARBA00022527"/>
    </source>
</evidence>
<keyword evidence="11" id="KW-1133">Transmembrane helix</keyword>
<evidence type="ECO:0000313" key="20">
    <source>
        <dbReference type="Proteomes" id="UP000250321"/>
    </source>
</evidence>
<dbReference type="InterPro" id="IPR000858">
    <property type="entry name" value="S_locus_glycoprot_dom"/>
</dbReference>
<keyword evidence="9 19" id="KW-0418">Kinase</keyword>
<evidence type="ECO:0000256" key="4">
    <source>
        <dbReference type="ARBA" id="ARBA00022536"/>
    </source>
</evidence>
<keyword evidence="20" id="KW-1185">Reference proteome</keyword>
<keyword evidence="15" id="KW-0325">Glycoprotein</keyword>
<evidence type="ECO:0000256" key="14">
    <source>
        <dbReference type="ARBA" id="ARBA00023170"/>
    </source>
</evidence>
<dbReference type="Gene3D" id="1.10.510.10">
    <property type="entry name" value="Transferase(Phosphotransferase) domain 1"/>
    <property type="match status" value="1"/>
</dbReference>
<dbReference type="FunFam" id="3.30.200.20:FF:000059">
    <property type="entry name" value="S-receptor-like serine/threonine-protein kinase"/>
    <property type="match status" value="1"/>
</dbReference>
<keyword evidence="7" id="KW-0732">Signal</keyword>
<dbReference type="InterPro" id="IPR000719">
    <property type="entry name" value="Prot_kinase_dom"/>
</dbReference>
<keyword evidence="8" id="KW-0547">Nucleotide-binding</keyword>
<keyword evidence="14 19" id="KW-0675">Receptor</keyword>
<evidence type="ECO:0000256" key="15">
    <source>
        <dbReference type="ARBA" id="ARBA00023180"/>
    </source>
</evidence>
<comment type="catalytic activity">
    <reaction evidence="16">
        <text>L-threonyl-[protein] + ATP = O-phospho-L-threonyl-[protein] + ADP + H(+)</text>
        <dbReference type="Rhea" id="RHEA:46608"/>
        <dbReference type="Rhea" id="RHEA-COMP:11060"/>
        <dbReference type="Rhea" id="RHEA-COMP:11605"/>
        <dbReference type="ChEBI" id="CHEBI:15378"/>
        <dbReference type="ChEBI" id="CHEBI:30013"/>
        <dbReference type="ChEBI" id="CHEBI:30616"/>
        <dbReference type="ChEBI" id="CHEBI:61977"/>
        <dbReference type="ChEBI" id="CHEBI:456216"/>
        <dbReference type="EC" id="2.7.11.1"/>
    </reaction>
</comment>
<comment type="catalytic activity">
    <reaction evidence="17">
        <text>L-seryl-[protein] + ATP = O-phospho-L-seryl-[protein] + ADP + H(+)</text>
        <dbReference type="Rhea" id="RHEA:17989"/>
        <dbReference type="Rhea" id="RHEA-COMP:9863"/>
        <dbReference type="Rhea" id="RHEA-COMP:11604"/>
        <dbReference type="ChEBI" id="CHEBI:15378"/>
        <dbReference type="ChEBI" id="CHEBI:29999"/>
        <dbReference type="ChEBI" id="CHEBI:30616"/>
        <dbReference type="ChEBI" id="CHEBI:83421"/>
        <dbReference type="ChEBI" id="CHEBI:456216"/>
        <dbReference type="EC" id="2.7.11.1"/>
    </reaction>
</comment>
<name>A0A314UPQ8_PRUYE</name>
<dbReference type="EC" id="2.7.11.1" evidence="2"/>
<evidence type="ECO:0000256" key="8">
    <source>
        <dbReference type="ARBA" id="ARBA00022741"/>
    </source>
</evidence>
<evidence type="ECO:0000256" key="12">
    <source>
        <dbReference type="ARBA" id="ARBA00023136"/>
    </source>
</evidence>
<evidence type="ECO:0000256" key="5">
    <source>
        <dbReference type="ARBA" id="ARBA00022679"/>
    </source>
</evidence>
<keyword evidence="5" id="KW-0808">Transferase</keyword>
<dbReference type="AlphaFoldDB" id="A0A314UPQ8"/>
<evidence type="ECO:0000256" key="13">
    <source>
        <dbReference type="ARBA" id="ARBA00023157"/>
    </source>
</evidence>
<comment type="caution">
    <text evidence="19">The sequence shown here is derived from an EMBL/GenBank/DDBJ whole genome shotgun (WGS) entry which is preliminary data.</text>
</comment>
<evidence type="ECO:0000259" key="18">
    <source>
        <dbReference type="PROSITE" id="PS50011"/>
    </source>
</evidence>
<dbReference type="Pfam" id="PF00954">
    <property type="entry name" value="S_locus_glycop"/>
    <property type="match status" value="1"/>
</dbReference>
<evidence type="ECO:0000256" key="9">
    <source>
        <dbReference type="ARBA" id="ARBA00022777"/>
    </source>
</evidence>
<keyword evidence="13" id="KW-1015">Disulfide bond</keyword>
<dbReference type="InterPro" id="IPR001245">
    <property type="entry name" value="Ser-Thr/Tyr_kinase_cat_dom"/>
</dbReference>
<dbReference type="Proteomes" id="UP000250321">
    <property type="component" value="Unassembled WGS sequence"/>
</dbReference>
<dbReference type="SUPFAM" id="SSF56112">
    <property type="entry name" value="Protein kinase-like (PK-like)"/>
    <property type="match status" value="1"/>
</dbReference>
<keyword evidence="10" id="KW-0067">ATP-binding</keyword>
<dbReference type="InterPro" id="IPR011009">
    <property type="entry name" value="Kinase-like_dom_sf"/>
</dbReference>
<dbReference type="GO" id="GO:0048544">
    <property type="term" value="P:recognition of pollen"/>
    <property type="evidence" value="ECO:0007669"/>
    <property type="project" value="InterPro"/>
</dbReference>
<evidence type="ECO:0000256" key="17">
    <source>
        <dbReference type="ARBA" id="ARBA00048679"/>
    </source>
</evidence>
<feature type="domain" description="Protein kinase" evidence="18">
    <location>
        <begin position="198"/>
        <end position="349"/>
    </location>
</feature>
<dbReference type="GO" id="GO:0004674">
    <property type="term" value="F:protein serine/threonine kinase activity"/>
    <property type="evidence" value="ECO:0007669"/>
    <property type="project" value="UniProtKB-KW"/>
</dbReference>